<keyword evidence="1" id="KW-0812">Transmembrane</keyword>
<organism evidence="2 3">
    <name type="scientific">Halococcoides cellulosivorans</name>
    <dbReference type="NCBI Taxonomy" id="1679096"/>
    <lineage>
        <taxon>Archaea</taxon>
        <taxon>Methanobacteriati</taxon>
        <taxon>Methanobacteriota</taxon>
        <taxon>Stenosarchaea group</taxon>
        <taxon>Halobacteria</taxon>
        <taxon>Halobacteriales</taxon>
        <taxon>Haloarculaceae</taxon>
        <taxon>Halococcoides</taxon>
    </lineage>
</organism>
<reference evidence="2 3" key="1">
    <citation type="submission" date="2018-04" db="EMBL/GenBank/DDBJ databases">
        <title>Halococcoides cellulosivorans gen. nov., sp. nov., an extremely halophilic cellulose-utilizing haloarchaeon from hypersaline lakes.</title>
        <authorList>
            <person name="Sorokin D.Y."/>
            <person name="Toshchakov S.V."/>
            <person name="Samarov N.I."/>
            <person name="Korzhenkov A."/>
            <person name="Kublanov I.V."/>
        </authorList>
    </citation>
    <scope>NUCLEOTIDE SEQUENCE [LARGE SCALE GENOMIC DNA]</scope>
    <source>
        <strain evidence="2 3">HArcel1</strain>
    </source>
</reference>
<dbReference type="GeneID" id="36513027"/>
<dbReference type="Proteomes" id="UP000244727">
    <property type="component" value="Chromosome"/>
</dbReference>
<feature type="transmembrane region" description="Helical" evidence="1">
    <location>
        <begin position="30"/>
        <end position="63"/>
    </location>
</feature>
<accession>A0A2R4X3C2</accession>
<dbReference type="KEGG" id="harc:HARCEL1_10930"/>
<gene>
    <name evidence="2" type="ORF">HARCEL1_10930</name>
</gene>
<keyword evidence="1" id="KW-0472">Membrane</keyword>
<dbReference type="AlphaFoldDB" id="A0A2R4X3C2"/>
<dbReference type="RefSeq" id="WP_108383468.1">
    <property type="nucleotide sequence ID" value="NZ_CP028858.1"/>
</dbReference>
<evidence type="ECO:0000313" key="3">
    <source>
        <dbReference type="Proteomes" id="UP000244727"/>
    </source>
</evidence>
<sequence>MASDNERLIAVILSAIIPGVGQLYQGRTKIGAILLVAILVSAGLSLFLIGVPLALLTWLIAIYDAYTRKLDDYLG</sequence>
<keyword evidence="1" id="KW-1133">Transmembrane helix</keyword>
<keyword evidence="3" id="KW-1185">Reference proteome</keyword>
<evidence type="ECO:0000256" key="1">
    <source>
        <dbReference type="SAM" id="Phobius"/>
    </source>
</evidence>
<feature type="transmembrane region" description="Helical" evidence="1">
    <location>
        <begin position="7"/>
        <end position="24"/>
    </location>
</feature>
<evidence type="ECO:0000313" key="2">
    <source>
        <dbReference type="EMBL" id="AWB28183.1"/>
    </source>
</evidence>
<proteinExistence type="predicted"/>
<evidence type="ECO:0008006" key="4">
    <source>
        <dbReference type="Google" id="ProtNLM"/>
    </source>
</evidence>
<dbReference type="EMBL" id="CP028858">
    <property type="protein sequence ID" value="AWB28183.1"/>
    <property type="molecule type" value="Genomic_DNA"/>
</dbReference>
<protein>
    <recommendedName>
        <fullName evidence="4">TM2 domain-containing protein</fullName>
    </recommendedName>
</protein>
<name>A0A2R4X3C2_9EURY</name>